<sequence>MLCYEFMMMQPEFSELVAEVVALVCADNPFTWRNFSASFTGHWRRSRASTRSARTLERVSKAHAVLECPCMLHHASLLASCRGSGVGQDTTGARIPSSCRHSTTRGRDPNVPGGVYADSTLRSVVQAASDSFPSTSRIGGLPAPREVDLIVEQELADHPAPAQVLDVDAEEADRHVPASRRPSRTPKAARPHPRSCAVIDVDSLSGWDIAFVDRGRSVSSPYDSDPPWSEICDEVPWISAFSEQAFTVPSLGTSLPASAAELHENMVHYILSSSSPALLQRMLSYHAAFSTLHSTASFNILIRLAIRMSSYGTVPFLLEKMRLERIPGNSDTRALRVRWMVRTGKWDQAWNDERKVAEDEGVAMPLSVWLEFFEIAKRGTIWRPVKDLDDPTSHRKRLDALEDSVAPGRYRVLFMNPLPLRCKNG</sequence>
<protein>
    <submittedName>
        <fullName evidence="2">Uncharacterized protein</fullName>
    </submittedName>
</protein>
<accession>A0A1C7MP87</accession>
<reference evidence="2 3" key="1">
    <citation type="submission" date="2016-03" db="EMBL/GenBank/DDBJ databases">
        <title>Whole genome sequencing of Grifola frondosa 9006-11.</title>
        <authorList>
            <person name="Min B."/>
            <person name="Park H."/>
            <person name="Kim J.-G."/>
            <person name="Cho H."/>
            <person name="Oh Y.-L."/>
            <person name="Kong W.-S."/>
            <person name="Choi I.-G."/>
        </authorList>
    </citation>
    <scope>NUCLEOTIDE SEQUENCE [LARGE SCALE GENOMIC DNA]</scope>
    <source>
        <strain evidence="2 3">9006-11</strain>
    </source>
</reference>
<proteinExistence type="predicted"/>
<gene>
    <name evidence="2" type="ORF">A0H81_00818</name>
</gene>
<evidence type="ECO:0000313" key="2">
    <source>
        <dbReference type="EMBL" id="OBZ78690.1"/>
    </source>
</evidence>
<comment type="caution">
    <text evidence="2">The sequence shown here is derived from an EMBL/GenBank/DDBJ whole genome shotgun (WGS) entry which is preliminary data.</text>
</comment>
<feature type="region of interest" description="Disordered" evidence="1">
    <location>
        <begin position="89"/>
        <end position="113"/>
    </location>
</feature>
<organism evidence="2 3">
    <name type="scientific">Grifola frondosa</name>
    <name type="common">Maitake</name>
    <name type="synonym">Polyporus frondosus</name>
    <dbReference type="NCBI Taxonomy" id="5627"/>
    <lineage>
        <taxon>Eukaryota</taxon>
        <taxon>Fungi</taxon>
        <taxon>Dikarya</taxon>
        <taxon>Basidiomycota</taxon>
        <taxon>Agaricomycotina</taxon>
        <taxon>Agaricomycetes</taxon>
        <taxon>Polyporales</taxon>
        <taxon>Grifolaceae</taxon>
        <taxon>Grifola</taxon>
    </lineage>
</organism>
<feature type="compositionally biased region" description="Basic residues" evidence="1">
    <location>
        <begin position="177"/>
        <end position="193"/>
    </location>
</feature>
<dbReference type="AlphaFoldDB" id="A0A1C7MP87"/>
<evidence type="ECO:0000256" key="1">
    <source>
        <dbReference type="SAM" id="MobiDB-lite"/>
    </source>
</evidence>
<keyword evidence="3" id="KW-1185">Reference proteome</keyword>
<feature type="region of interest" description="Disordered" evidence="1">
    <location>
        <begin position="168"/>
        <end position="194"/>
    </location>
</feature>
<dbReference type="Proteomes" id="UP000092993">
    <property type="component" value="Unassembled WGS sequence"/>
</dbReference>
<dbReference type="EMBL" id="LUGG01000001">
    <property type="protein sequence ID" value="OBZ78690.1"/>
    <property type="molecule type" value="Genomic_DNA"/>
</dbReference>
<dbReference type="OrthoDB" id="3149711at2759"/>
<name>A0A1C7MP87_GRIFR</name>
<evidence type="ECO:0000313" key="3">
    <source>
        <dbReference type="Proteomes" id="UP000092993"/>
    </source>
</evidence>